<protein>
    <recommendedName>
        <fullName evidence="3">C3H1-type domain-containing protein</fullName>
    </recommendedName>
</protein>
<organism evidence="4 5">
    <name type="scientific">Leishmania lindenbergi</name>
    <dbReference type="NCBI Taxonomy" id="651832"/>
    <lineage>
        <taxon>Eukaryota</taxon>
        <taxon>Discoba</taxon>
        <taxon>Euglenozoa</taxon>
        <taxon>Kinetoplastea</taxon>
        <taxon>Metakinetoplastina</taxon>
        <taxon>Trypanosomatida</taxon>
        <taxon>Trypanosomatidae</taxon>
        <taxon>Leishmaniinae</taxon>
        <taxon>Leishmania</taxon>
    </lineage>
</organism>
<keyword evidence="1" id="KW-0479">Metal-binding</keyword>
<feature type="compositionally biased region" description="Low complexity" evidence="2">
    <location>
        <begin position="21"/>
        <end position="48"/>
    </location>
</feature>
<feature type="compositionally biased region" description="Low complexity" evidence="2">
    <location>
        <begin position="355"/>
        <end position="368"/>
    </location>
</feature>
<reference evidence="4 5" key="1">
    <citation type="submission" date="2024-02" db="EMBL/GenBank/DDBJ databases">
        <title>FIRST GENOME SEQUENCES OF Leishmania (Viannia) shawi, Leishmania (Viannia) lindenbergi AND Leishmania (Viannia) utingensis.</title>
        <authorList>
            <person name="Resadore F."/>
            <person name="Custodio M.G.F."/>
            <person name="Boite M.C."/>
            <person name="Cupolillo E."/>
            <person name="Ferreira G.E.M."/>
        </authorList>
    </citation>
    <scope>NUCLEOTIDE SEQUENCE [LARGE SCALE GENOMIC DNA]</scope>
    <source>
        <strain evidence="4 5">MHOM/BR/1966/M15733</strain>
    </source>
</reference>
<dbReference type="InterPro" id="IPR000571">
    <property type="entry name" value="Znf_CCCH"/>
</dbReference>
<feature type="compositionally biased region" description="Polar residues" evidence="2">
    <location>
        <begin position="444"/>
        <end position="472"/>
    </location>
</feature>
<proteinExistence type="predicted"/>
<keyword evidence="5" id="KW-1185">Reference proteome</keyword>
<feature type="domain" description="C3H1-type" evidence="3">
    <location>
        <begin position="1001"/>
        <end position="1028"/>
    </location>
</feature>
<evidence type="ECO:0000256" key="1">
    <source>
        <dbReference type="PROSITE-ProRule" id="PRU00723"/>
    </source>
</evidence>
<sequence length="1028" mass="107670">MSGVDAHGKAMGEAQSDRPVSSSSLTAASRATPNPTAADTGTAAHAGGSPVDNETDEHVPPVIAHVRKNFGVLAPTIEPFIYRSGCLNKSVVDVYNNLSRNYIAIVDAALKQVGFEEFSMQMQIMLTQILSEEFGEDTEYLVNTILTYTGADSLFVSLLSKSMLDQVITYAQSIMSGSMYGMGYNMQGGGGGGGGRGAEGASNSYYRGAQQRHGYRSVGENGSPHDPRGNSVTASSPHHDGAAQQKPYRSSGLAPQPSDPGRERSSDDLRANSDVLFQREESREWGAGSVPHRGATAMGGVHVDSGAAPRGVGAALMSGMGAGATGRTEVSVNKSMSDTVSGAGVISRHPHHHLSSSAAASATSSKSPSMERGAMNVIPQHNLLMPRMSPASNQPRVPTPGAPNVSQPTTVSPMPTIGRGGPGIPMHHHHHHLGIGAMATNSAPASDWAGSNTASGSTSNINPTGQHTLTPPSSQSASMQQHQTQQIQQQSQQQSQARTMNIPAPLSVQRRTEKNAAVAAAAAAATAATPAAAASSSAATAPANGSAPANSTSTNSNSAVAEAGIALRTISATLGGNANVPAPRGAQSLAHHQHHIPLSHHHHHHHHFAAPPPAVTAAVQLPSATQSPPATDERVAAVSARSTSSPAPEMSLPAARTCSSTPASVTSAPATNAPTTCAPPPALRGVGRIPIHHHHHHIHVMVNKVEVSSSLPQRLPQQMPVAPQLQPQSHPPQRVATLIDGHEQQQQQERTNAANGRWPNQKEELRGMLLTARVSESAITHLLTDVNIEELRGLKYVDFEKKLRGGIPLMLDRQRIRQVLFSSVAVPGQSSDSDEPAMRFHRKNTTSEVGAEEEAGGPGLPRRPAVTSSGVQSPVTPYQSLPMSKAGVQVPQPRTKMQQQQQQTLQSINGGNTATSPADASFSSPEKEIEKRESGTKTGSTTTISGAPTSPVRGPTPAPSPNSSYSPSTRNEETEDNREEEQRRGSGRRGGKRGGLGRGGFGPSRVCRFFGTAEGCQYGDKCHYVHSK</sequence>
<evidence type="ECO:0000313" key="4">
    <source>
        <dbReference type="EMBL" id="KAL0494624.1"/>
    </source>
</evidence>
<feature type="region of interest" description="Disordered" evidence="2">
    <location>
        <begin position="642"/>
        <end position="679"/>
    </location>
</feature>
<feature type="compositionally biased region" description="Basic and acidic residues" evidence="2">
    <location>
        <begin position="925"/>
        <end position="935"/>
    </location>
</feature>
<evidence type="ECO:0000256" key="2">
    <source>
        <dbReference type="SAM" id="MobiDB-lite"/>
    </source>
</evidence>
<comment type="caution">
    <text evidence="4">The sequence shown here is derived from an EMBL/GenBank/DDBJ whole genome shotgun (WGS) entry which is preliminary data.</text>
</comment>
<feature type="compositionally biased region" description="Low complexity" evidence="2">
    <location>
        <begin position="936"/>
        <end position="946"/>
    </location>
</feature>
<name>A0AAW2ZX15_9TRYP</name>
<keyword evidence="1" id="KW-0863">Zinc-finger</keyword>
<evidence type="ECO:0000259" key="3">
    <source>
        <dbReference type="PROSITE" id="PS50103"/>
    </source>
</evidence>
<feature type="compositionally biased region" description="Basic and acidic residues" evidence="2">
    <location>
        <begin position="260"/>
        <end position="270"/>
    </location>
</feature>
<dbReference type="PROSITE" id="PS50103">
    <property type="entry name" value="ZF_C3H1"/>
    <property type="match status" value="1"/>
</dbReference>
<feature type="region of interest" description="Disordered" evidence="2">
    <location>
        <begin position="385"/>
        <end position="430"/>
    </location>
</feature>
<feature type="region of interest" description="Disordered" evidence="2">
    <location>
        <begin position="215"/>
        <end position="270"/>
    </location>
</feature>
<dbReference type="EMBL" id="JBAMZK010000036">
    <property type="protein sequence ID" value="KAL0494624.1"/>
    <property type="molecule type" value="Genomic_DNA"/>
</dbReference>
<feature type="compositionally biased region" description="Polar residues" evidence="2">
    <location>
        <begin position="904"/>
        <end position="924"/>
    </location>
</feature>
<dbReference type="Proteomes" id="UP001500131">
    <property type="component" value="Unassembled WGS sequence"/>
</dbReference>
<feature type="compositionally biased region" description="Polar residues" evidence="2">
    <location>
        <begin position="867"/>
        <end position="882"/>
    </location>
</feature>
<accession>A0AAW2ZX15</accession>
<dbReference type="AlphaFoldDB" id="A0AAW2ZX15"/>
<gene>
    <name evidence="4" type="ORF">Q4I31_007749</name>
</gene>
<feature type="zinc finger region" description="C3H1-type" evidence="1">
    <location>
        <begin position="1001"/>
        <end position="1028"/>
    </location>
</feature>
<feature type="compositionally biased region" description="Polar residues" evidence="2">
    <location>
        <begin position="404"/>
        <end position="413"/>
    </location>
</feature>
<feature type="compositionally biased region" description="Low complexity" evidence="2">
    <location>
        <begin position="473"/>
        <end position="496"/>
    </location>
</feature>
<feature type="region of interest" description="Disordered" evidence="2">
    <location>
        <begin position="347"/>
        <end position="371"/>
    </location>
</feature>
<feature type="region of interest" description="Disordered" evidence="2">
    <location>
        <begin position="825"/>
        <end position="1006"/>
    </location>
</feature>
<feature type="compositionally biased region" description="Basic and acidic residues" evidence="2">
    <location>
        <begin position="1"/>
        <end position="10"/>
    </location>
</feature>
<dbReference type="GO" id="GO:0008270">
    <property type="term" value="F:zinc ion binding"/>
    <property type="evidence" value="ECO:0007669"/>
    <property type="project" value="UniProtKB-KW"/>
</dbReference>
<feature type="region of interest" description="Disordered" evidence="2">
    <location>
        <begin position="1"/>
        <end position="57"/>
    </location>
</feature>
<feature type="compositionally biased region" description="Low complexity" evidence="2">
    <location>
        <begin position="657"/>
        <end position="676"/>
    </location>
</feature>
<keyword evidence="1" id="KW-0862">Zinc</keyword>
<feature type="compositionally biased region" description="Gly residues" evidence="2">
    <location>
        <begin position="993"/>
        <end position="1002"/>
    </location>
</feature>
<feature type="region of interest" description="Disordered" evidence="2">
    <location>
        <begin position="444"/>
        <end position="498"/>
    </location>
</feature>
<evidence type="ECO:0000313" key="5">
    <source>
        <dbReference type="Proteomes" id="UP001500131"/>
    </source>
</evidence>